<accession>A0A1I5PJ90</accession>
<keyword evidence="2" id="KW-0472">Membrane</keyword>
<dbReference type="Pfam" id="PF02719">
    <property type="entry name" value="Polysacc_synt_2"/>
    <property type="match status" value="1"/>
</dbReference>
<dbReference type="Pfam" id="PF13727">
    <property type="entry name" value="CoA_binding_3"/>
    <property type="match status" value="1"/>
</dbReference>
<name>A0A1I5PJ90_9FIRM</name>
<reference evidence="5" key="1">
    <citation type="submission" date="2016-10" db="EMBL/GenBank/DDBJ databases">
        <authorList>
            <person name="Varghese N."/>
            <person name="Submissions S."/>
        </authorList>
    </citation>
    <scope>NUCLEOTIDE SEQUENCE [LARGE SCALE GENOMIC DNA]</scope>
    <source>
        <strain evidence="5">P18</strain>
    </source>
</reference>
<dbReference type="CDD" id="cd05237">
    <property type="entry name" value="UDP_invert_4-6DH_SDR_e"/>
    <property type="match status" value="1"/>
</dbReference>
<sequence length="645" mass="72725">MRKEKEPFNYQKLYRRTGLIIYDIISVIVASYVAILIRYEFRIGTIPDHFLDPVTKFLPLNILITLAVFYFFKLYDSLWAYAGEREMQNLVMGCVLSGVINAIGLQFFKSEDQPVPQSYYFLYTFLLITLIFISRFSYRFLRSQKHRAENKHNSKAVMIIGAGEAANIIIKEIITSNYSTMSIKCIIDDDTNKWGKYIQGIRVVGGRERIVECADLYDIDEIIVAMPSISRQELRKILDICKNTDCKLRSLPGMYQLVNGEVNVSRLRDVEVEDLLGRDPIAVDLDSIAGYVSGKTVMVTGGGGSIGSELCRQIAQHSPKRLIIVDIYENNAYDIQQELKTKCPDLDLVVLIASVRNTLRINTIFEQYKPDIVYHAAAHKHVPLMEDSPGEAIKNNVFGTWKTAMAAAMNGTKKFVLISTDKAVNPTNVMGASKRICEMIVQTFNKHYDTEFVAVRFGNVLGSNGSVIPLFKKQIMAGGPVTVTDPNIIRYFMTISEAVSLVLQAGAFAKGGEIFVLDMGEPVRILDLAENLIKLSGFKVGEDIKIEFTGLRPGEKLYEEMLMDEEGLQDTANKMIHIGKPIELDEMKFFAELERLHKAARAEAPDIKMLVREIVTTYHPTDNEDDKTAEHMAALKKAAERINEE</sequence>
<feature type="transmembrane region" description="Helical" evidence="2">
    <location>
        <begin position="57"/>
        <end position="75"/>
    </location>
</feature>
<evidence type="ECO:0000256" key="1">
    <source>
        <dbReference type="ARBA" id="ARBA00007430"/>
    </source>
</evidence>
<feature type="domain" description="Polysaccharide biosynthesis protein CapD-like" evidence="3">
    <location>
        <begin position="297"/>
        <end position="578"/>
    </location>
</feature>
<dbReference type="InterPro" id="IPR029063">
    <property type="entry name" value="SAM-dependent_MTases_sf"/>
</dbReference>
<gene>
    <name evidence="4" type="ORF">SAMN04487928_10131</name>
</gene>
<keyword evidence="5" id="KW-1185">Reference proteome</keyword>
<keyword evidence="2" id="KW-1133">Transmembrane helix</keyword>
<evidence type="ECO:0000313" key="5">
    <source>
        <dbReference type="Proteomes" id="UP000182624"/>
    </source>
</evidence>
<evidence type="ECO:0000259" key="3">
    <source>
        <dbReference type="Pfam" id="PF02719"/>
    </source>
</evidence>
<dbReference type="PANTHER" id="PTHR43318:SF1">
    <property type="entry name" value="POLYSACCHARIDE BIOSYNTHESIS PROTEIN EPSC-RELATED"/>
    <property type="match status" value="1"/>
</dbReference>
<dbReference type="RefSeq" id="WP_074883147.1">
    <property type="nucleotide sequence ID" value="NZ_FOXO01000001.1"/>
</dbReference>
<dbReference type="OrthoDB" id="9803111at2"/>
<dbReference type="EMBL" id="FOXO01000001">
    <property type="protein sequence ID" value="SFP34192.1"/>
    <property type="molecule type" value="Genomic_DNA"/>
</dbReference>
<protein>
    <submittedName>
        <fullName evidence="4">NDP-sugar epimerase, includes UDP-GlcNAc-inverting 4,6-dehydratase FlaA1 and capsular polysaccharide biosynthesis protein EpsC</fullName>
    </submittedName>
</protein>
<comment type="similarity">
    <text evidence="1">Belongs to the polysaccharide synthase family.</text>
</comment>
<dbReference type="Gene3D" id="3.40.50.720">
    <property type="entry name" value="NAD(P)-binding Rossmann-like Domain"/>
    <property type="match status" value="2"/>
</dbReference>
<dbReference type="AlphaFoldDB" id="A0A1I5PJ90"/>
<dbReference type="PANTHER" id="PTHR43318">
    <property type="entry name" value="UDP-N-ACETYLGLUCOSAMINE 4,6-DEHYDRATASE"/>
    <property type="match status" value="1"/>
</dbReference>
<dbReference type="SUPFAM" id="SSF53335">
    <property type="entry name" value="S-adenosyl-L-methionine-dependent methyltransferases"/>
    <property type="match status" value="1"/>
</dbReference>
<dbReference type="InterPro" id="IPR036291">
    <property type="entry name" value="NAD(P)-bd_dom_sf"/>
</dbReference>
<proteinExistence type="inferred from homology"/>
<dbReference type="InterPro" id="IPR003869">
    <property type="entry name" value="Polysac_CapD-like"/>
</dbReference>
<evidence type="ECO:0000313" key="4">
    <source>
        <dbReference type="EMBL" id="SFP34192.1"/>
    </source>
</evidence>
<feature type="transmembrane region" description="Helical" evidence="2">
    <location>
        <begin position="20"/>
        <end position="37"/>
    </location>
</feature>
<dbReference type="Proteomes" id="UP000182624">
    <property type="component" value="Unassembled WGS sequence"/>
</dbReference>
<keyword evidence="2" id="KW-0812">Transmembrane</keyword>
<dbReference type="SUPFAM" id="SSF51735">
    <property type="entry name" value="NAD(P)-binding Rossmann-fold domains"/>
    <property type="match status" value="1"/>
</dbReference>
<evidence type="ECO:0000256" key="2">
    <source>
        <dbReference type="SAM" id="Phobius"/>
    </source>
</evidence>
<feature type="transmembrane region" description="Helical" evidence="2">
    <location>
        <begin position="120"/>
        <end position="138"/>
    </location>
</feature>
<organism evidence="4 5">
    <name type="scientific">Butyrivibrio proteoclasticus</name>
    <dbReference type="NCBI Taxonomy" id="43305"/>
    <lineage>
        <taxon>Bacteria</taxon>
        <taxon>Bacillati</taxon>
        <taxon>Bacillota</taxon>
        <taxon>Clostridia</taxon>
        <taxon>Lachnospirales</taxon>
        <taxon>Lachnospiraceae</taxon>
        <taxon>Butyrivibrio</taxon>
    </lineage>
</organism>
<dbReference type="InterPro" id="IPR051203">
    <property type="entry name" value="Polysaccharide_Synthase-Rel"/>
</dbReference>
<feature type="transmembrane region" description="Helical" evidence="2">
    <location>
        <begin position="87"/>
        <end position="108"/>
    </location>
</feature>